<gene>
    <name evidence="1" type="ORF">Vretimale_6217</name>
</gene>
<evidence type="ECO:0008006" key="3">
    <source>
        <dbReference type="Google" id="ProtNLM"/>
    </source>
</evidence>
<dbReference type="EMBL" id="BNCQ01000009">
    <property type="protein sequence ID" value="GIM01394.1"/>
    <property type="molecule type" value="Genomic_DNA"/>
</dbReference>
<organism evidence="1 2">
    <name type="scientific">Volvox reticuliferus</name>
    <dbReference type="NCBI Taxonomy" id="1737510"/>
    <lineage>
        <taxon>Eukaryota</taxon>
        <taxon>Viridiplantae</taxon>
        <taxon>Chlorophyta</taxon>
        <taxon>core chlorophytes</taxon>
        <taxon>Chlorophyceae</taxon>
        <taxon>CS clade</taxon>
        <taxon>Chlamydomonadales</taxon>
        <taxon>Volvocaceae</taxon>
        <taxon>Volvox</taxon>
    </lineage>
</organism>
<sequence length="172" mass="20050">MWDRAESPTVVNGLRVVVQPGKLRLCMNPMYINLFIRYQPLRYERIIEMMHYVRPDDFLYATDDKSGYWQLAMHPDAFRFLAFQWQGTPFYFPACAFGLAPACGWYLDMKLEVYRPMRERGARLTFLLDDHAAAATGPGRVKYLCRTVIMILSALGFTLSFKKSCMIPTRRP</sequence>
<name>A0A8J4LLG6_9CHLO</name>
<accession>A0A8J4LLG6</accession>
<dbReference type="InterPro" id="IPR043128">
    <property type="entry name" value="Rev_trsase/Diguanyl_cyclase"/>
</dbReference>
<evidence type="ECO:0000313" key="1">
    <source>
        <dbReference type="EMBL" id="GIM01394.1"/>
    </source>
</evidence>
<dbReference type="PANTHER" id="PTHR33050:SF7">
    <property type="entry name" value="RIBONUCLEASE H"/>
    <property type="match status" value="1"/>
</dbReference>
<dbReference type="Gene3D" id="3.10.10.10">
    <property type="entry name" value="HIV Type 1 Reverse Transcriptase, subunit A, domain 1"/>
    <property type="match status" value="1"/>
</dbReference>
<dbReference type="InterPro" id="IPR043502">
    <property type="entry name" value="DNA/RNA_pol_sf"/>
</dbReference>
<dbReference type="PANTHER" id="PTHR33050">
    <property type="entry name" value="REVERSE TRANSCRIPTASE DOMAIN-CONTAINING PROTEIN"/>
    <property type="match status" value="1"/>
</dbReference>
<dbReference type="SUPFAM" id="SSF56672">
    <property type="entry name" value="DNA/RNA polymerases"/>
    <property type="match status" value="1"/>
</dbReference>
<evidence type="ECO:0000313" key="2">
    <source>
        <dbReference type="Proteomes" id="UP000722791"/>
    </source>
</evidence>
<dbReference type="Proteomes" id="UP000722791">
    <property type="component" value="Unassembled WGS sequence"/>
</dbReference>
<protein>
    <recommendedName>
        <fullName evidence="3">Reverse transcriptase domain-containing protein</fullName>
    </recommendedName>
</protein>
<comment type="caution">
    <text evidence="1">The sequence shown here is derived from an EMBL/GenBank/DDBJ whole genome shotgun (WGS) entry which is preliminary data.</text>
</comment>
<proteinExistence type="predicted"/>
<reference evidence="1" key="1">
    <citation type="journal article" date="2021" name="Proc. Natl. Acad. Sci. U.S.A.">
        <title>Three genomes in the algal genus Volvox reveal the fate of a haploid sex-determining region after a transition to homothallism.</title>
        <authorList>
            <person name="Yamamoto K."/>
            <person name="Hamaji T."/>
            <person name="Kawai-Toyooka H."/>
            <person name="Matsuzaki R."/>
            <person name="Takahashi F."/>
            <person name="Nishimura Y."/>
            <person name="Kawachi M."/>
            <person name="Noguchi H."/>
            <person name="Minakuchi Y."/>
            <person name="Umen J.G."/>
            <person name="Toyoda A."/>
            <person name="Nozaki H."/>
        </authorList>
    </citation>
    <scope>NUCLEOTIDE SEQUENCE</scope>
    <source>
        <strain evidence="1">NIES-3785</strain>
    </source>
</reference>
<dbReference type="Gene3D" id="3.30.70.270">
    <property type="match status" value="1"/>
</dbReference>
<dbReference type="InterPro" id="IPR052055">
    <property type="entry name" value="Hepadnavirus_pol/RT"/>
</dbReference>
<dbReference type="AlphaFoldDB" id="A0A8J4LLG6"/>